<dbReference type="InterPro" id="IPR004389">
    <property type="entry name" value="Ribosomal_uL18_bac-type"/>
</dbReference>
<dbReference type="GO" id="GO:0008097">
    <property type="term" value="F:5S rRNA binding"/>
    <property type="evidence" value="ECO:0007669"/>
    <property type="project" value="TreeGrafter"/>
</dbReference>
<evidence type="ECO:0000256" key="1">
    <source>
        <dbReference type="ARBA" id="ARBA00007116"/>
    </source>
</evidence>
<evidence type="ECO:0000256" key="4">
    <source>
        <dbReference type="ARBA" id="ARBA00022980"/>
    </source>
</evidence>
<dbReference type="OrthoDB" id="9810939at2"/>
<dbReference type="Proteomes" id="UP000248014">
    <property type="component" value="Unassembled WGS sequence"/>
</dbReference>
<dbReference type="RefSeq" id="WP_110297616.1">
    <property type="nucleotide sequence ID" value="NZ_QJJM01000002.1"/>
</dbReference>
<keyword evidence="2 7" id="KW-0699">rRNA-binding</keyword>
<dbReference type="InterPro" id="IPR005484">
    <property type="entry name" value="Ribosomal_uL18_bac/plant/anim"/>
</dbReference>
<accession>A0A2V3V9S3</accession>
<sequence length="116" mass="12290">MAKLSLFDRRRQRVRSSLRKRAGGRPRLSVHRTGKHIYAQIIDDEAGKTLAAASTLTKGSKGSGATVADAIAVGKKIAEAGKQAGVTTVVFDRGGFIFHGRVKALADAAREGGLEF</sequence>
<evidence type="ECO:0000256" key="7">
    <source>
        <dbReference type="HAMAP-Rule" id="MF_01337"/>
    </source>
</evidence>
<comment type="function">
    <text evidence="7">This is one of the proteins that bind and probably mediate the attachment of the 5S RNA into the large ribosomal subunit, where it forms part of the central protuberance.</text>
</comment>
<evidence type="ECO:0000256" key="6">
    <source>
        <dbReference type="ARBA" id="ARBA00035197"/>
    </source>
</evidence>
<dbReference type="EMBL" id="QJJM01000002">
    <property type="protein sequence ID" value="PXW78533.1"/>
    <property type="molecule type" value="Genomic_DNA"/>
</dbReference>
<name>A0A2V3V9S3_9SPHN</name>
<protein>
    <recommendedName>
        <fullName evidence="6 7">Large ribosomal subunit protein uL18</fullName>
    </recommendedName>
</protein>
<comment type="subunit">
    <text evidence="7">Part of the 50S ribosomal subunit; part of the 5S rRNA/L5/L18/L25 subcomplex. Contacts the 5S and 23S rRNAs.</text>
</comment>
<dbReference type="PANTHER" id="PTHR12899:SF3">
    <property type="entry name" value="LARGE RIBOSOMAL SUBUNIT PROTEIN UL18M"/>
    <property type="match status" value="1"/>
</dbReference>
<keyword evidence="9" id="KW-1185">Reference proteome</keyword>
<evidence type="ECO:0000256" key="2">
    <source>
        <dbReference type="ARBA" id="ARBA00022730"/>
    </source>
</evidence>
<evidence type="ECO:0000256" key="5">
    <source>
        <dbReference type="ARBA" id="ARBA00023274"/>
    </source>
</evidence>
<dbReference type="GO" id="GO:0022625">
    <property type="term" value="C:cytosolic large ribosomal subunit"/>
    <property type="evidence" value="ECO:0007669"/>
    <property type="project" value="TreeGrafter"/>
</dbReference>
<dbReference type="Pfam" id="PF00861">
    <property type="entry name" value="Ribosomal_L18p"/>
    <property type="match status" value="1"/>
</dbReference>
<keyword evidence="3 7" id="KW-0694">RNA-binding</keyword>
<dbReference type="HAMAP" id="MF_01337_B">
    <property type="entry name" value="Ribosomal_uL18_B"/>
    <property type="match status" value="1"/>
</dbReference>
<keyword evidence="5 7" id="KW-0687">Ribonucleoprotein</keyword>
<evidence type="ECO:0000256" key="3">
    <source>
        <dbReference type="ARBA" id="ARBA00022884"/>
    </source>
</evidence>
<dbReference type="Gene3D" id="3.30.420.100">
    <property type="match status" value="1"/>
</dbReference>
<dbReference type="GO" id="GO:0003735">
    <property type="term" value="F:structural constituent of ribosome"/>
    <property type="evidence" value="ECO:0007669"/>
    <property type="project" value="InterPro"/>
</dbReference>
<dbReference type="InterPro" id="IPR057268">
    <property type="entry name" value="Ribosomal_L18"/>
</dbReference>
<dbReference type="NCBIfam" id="TIGR00060">
    <property type="entry name" value="L18_bact"/>
    <property type="match status" value="1"/>
</dbReference>
<comment type="similarity">
    <text evidence="1 7">Belongs to the universal ribosomal protein uL18 family.</text>
</comment>
<evidence type="ECO:0000313" key="9">
    <source>
        <dbReference type="Proteomes" id="UP000248014"/>
    </source>
</evidence>
<organism evidence="8 9">
    <name type="scientific">Blastomonas natatoria</name>
    <dbReference type="NCBI Taxonomy" id="34015"/>
    <lineage>
        <taxon>Bacteria</taxon>
        <taxon>Pseudomonadati</taxon>
        <taxon>Pseudomonadota</taxon>
        <taxon>Alphaproteobacteria</taxon>
        <taxon>Sphingomonadales</taxon>
        <taxon>Sphingomonadaceae</taxon>
        <taxon>Blastomonas</taxon>
    </lineage>
</organism>
<dbReference type="CDD" id="cd00432">
    <property type="entry name" value="Ribosomal_L18_L5e"/>
    <property type="match status" value="1"/>
</dbReference>
<dbReference type="GO" id="GO:0006412">
    <property type="term" value="P:translation"/>
    <property type="evidence" value="ECO:0007669"/>
    <property type="project" value="UniProtKB-UniRule"/>
</dbReference>
<dbReference type="AlphaFoldDB" id="A0A2V3V9S3"/>
<comment type="caution">
    <text evidence="8">The sequence shown here is derived from an EMBL/GenBank/DDBJ whole genome shotgun (WGS) entry which is preliminary data.</text>
</comment>
<dbReference type="FunFam" id="3.30.420.100:FF:000001">
    <property type="entry name" value="50S ribosomal protein L18"/>
    <property type="match status" value="1"/>
</dbReference>
<evidence type="ECO:0000313" key="8">
    <source>
        <dbReference type="EMBL" id="PXW78533.1"/>
    </source>
</evidence>
<reference evidence="8 9" key="1">
    <citation type="submission" date="2018-05" db="EMBL/GenBank/DDBJ databases">
        <title>Genomic Encyclopedia of Type Strains, Phase IV (KMG-IV): sequencing the most valuable type-strain genomes for metagenomic binning, comparative biology and taxonomic classification.</title>
        <authorList>
            <person name="Goeker M."/>
        </authorList>
    </citation>
    <scope>NUCLEOTIDE SEQUENCE [LARGE SCALE GENOMIC DNA]</scope>
    <source>
        <strain evidence="8 9">DSM 3183</strain>
    </source>
</reference>
<dbReference type="PANTHER" id="PTHR12899">
    <property type="entry name" value="39S RIBOSOMAL PROTEIN L18, MITOCHONDRIAL"/>
    <property type="match status" value="1"/>
</dbReference>
<dbReference type="SUPFAM" id="SSF53137">
    <property type="entry name" value="Translational machinery components"/>
    <property type="match status" value="1"/>
</dbReference>
<keyword evidence="4 7" id="KW-0689">Ribosomal protein</keyword>
<gene>
    <name evidence="7" type="primary">rplR</name>
    <name evidence="8" type="ORF">C7451_102205</name>
</gene>
<proteinExistence type="inferred from homology"/>